<sequence>MKQGLYLFFFLLVTRSVSAQDSTIHYQHSTGVILKLAPLSLLLDPDATIQGAVEVRISRQNSVQAEIGYGHKGLSVTTDQKKNFADWSIWRFRSEWRHYTNHYRTNNRQNIHFRSNFPLGNYIAVEGFAKQINATKEGSYSALNAQVSQESISRFVLGSHVKWGRQIAIPGESVNSLSRILLDLYIGAGLRYGITQTTPDERQCGCGFLPDRFQQGRSPQLSVAAGLKIGIGL</sequence>
<accession>A0A6G9AQ87</accession>
<dbReference type="RefSeq" id="WP_167211094.1">
    <property type="nucleotide sequence ID" value="NZ_CP050063.1"/>
</dbReference>
<proteinExistence type="predicted"/>
<evidence type="ECO:0008006" key="4">
    <source>
        <dbReference type="Google" id="ProtNLM"/>
    </source>
</evidence>
<reference evidence="2 3" key="1">
    <citation type="submission" date="2020-03" db="EMBL/GenBank/DDBJ databases">
        <authorList>
            <person name="Kim M.K."/>
        </authorList>
    </citation>
    <scope>NUCLEOTIDE SEQUENCE [LARGE SCALE GENOMIC DNA]</scope>
    <source>
        <strain evidence="2 3">BT328</strain>
    </source>
</reference>
<keyword evidence="3" id="KW-1185">Reference proteome</keyword>
<dbReference type="Proteomes" id="UP000501802">
    <property type="component" value="Chromosome"/>
</dbReference>
<dbReference type="EMBL" id="CP050063">
    <property type="protein sequence ID" value="QIP14637.1"/>
    <property type="molecule type" value="Genomic_DNA"/>
</dbReference>
<keyword evidence="1" id="KW-0732">Signal</keyword>
<name>A0A6G9AQ87_9BACT</name>
<feature type="chain" id="PRO_5026074440" description="DUF3575 domain-containing protein" evidence="1">
    <location>
        <begin position="20"/>
        <end position="233"/>
    </location>
</feature>
<organism evidence="2 3">
    <name type="scientific">Spirosoma aureum</name>
    <dbReference type="NCBI Taxonomy" id="2692134"/>
    <lineage>
        <taxon>Bacteria</taxon>
        <taxon>Pseudomonadati</taxon>
        <taxon>Bacteroidota</taxon>
        <taxon>Cytophagia</taxon>
        <taxon>Cytophagales</taxon>
        <taxon>Cytophagaceae</taxon>
        <taxon>Spirosoma</taxon>
    </lineage>
</organism>
<dbReference type="KEGG" id="spib:G8759_19480"/>
<evidence type="ECO:0000313" key="3">
    <source>
        <dbReference type="Proteomes" id="UP000501802"/>
    </source>
</evidence>
<evidence type="ECO:0000256" key="1">
    <source>
        <dbReference type="SAM" id="SignalP"/>
    </source>
</evidence>
<feature type="signal peptide" evidence="1">
    <location>
        <begin position="1"/>
        <end position="19"/>
    </location>
</feature>
<gene>
    <name evidence="2" type="ORF">G8759_19480</name>
</gene>
<protein>
    <recommendedName>
        <fullName evidence="4">DUF3575 domain-containing protein</fullName>
    </recommendedName>
</protein>
<evidence type="ECO:0000313" key="2">
    <source>
        <dbReference type="EMBL" id="QIP14637.1"/>
    </source>
</evidence>
<dbReference type="AlphaFoldDB" id="A0A6G9AQ87"/>